<keyword evidence="2 9" id="KW-0813">Transport</keyword>
<comment type="subunit">
    <text evidence="9">The complex comprises the extracytoplasmic solute receptor protein and the two transmembrane proteins.</text>
</comment>
<dbReference type="AlphaFoldDB" id="A0A014NYX7"/>
<comment type="function">
    <text evidence="9">Part of the tripartite ATP-independent periplasmic (TRAP) transport system.</text>
</comment>
<evidence type="ECO:0000313" key="11">
    <source>
        <dbReference type="EMBL" id="EXU79110.1"/>
    </source>
</evidence>
<dbReference type="RefSeq" id="WP_043386068.1">
    <property type="nucleotide sequence ID" value="NZ_JBOK01000020.1"/>
</dbReference>
<evidence type="ECO:0000313" key="12">
    <source>
        <dbReference type="Proteomes" id="UP000020766"/>
    </source>
</evidence>
<dbReference type="GO" id="GO:0005886">
    <property type="term" value="C:plasma membrane"/>
    <property type="evidence" value="ECO:0007669"/>
    <property type="project" value="UniProtKB-SubCell"/>
</dbReference>
<dbReference type="Proteomes" id="UP000020766">
    <property type="component" value="Unassembled WGS sequence"/>
</dbReference>
<feature type="transmembrane region" description="Helical" evidence="9">
    <location>
        <begin position="130"/>
        <end position="151"/>
    </location>
</feature>
<dbReference type="GO" id="GO:0015740">
    <property type="term" value="P:C4-dicarboxylate transport"/>
    <property type="evidence" value="ECO:0007669"/>
    <property type="project" value="TreeGrafter"/>
</dbReference>
<evidence type="ECO:0000256" key="4">
    <source>
        <dbReference type="ARBA" id="ARBA00022519"/>
    </source>
</evidence>
<dbReference type="PATRIC" id="fig|1457173.3.peg.2997"/>
<keyword evidence="3" id="KW-1003">Cell membrane</keyword>
<feature type="domain" description="Tripartite ATP-independent periplasmic transporters DctQ component" evidence="10">
    <location>
        <begin position="24"/>
        <end position="153"/>
    </location>
</feature>
<evidence type="ECO:0000256" key="7">
    <source>
        <dbReference type="ARBA" id="ARBA00023136"/>
    </source>
</evidence>
<comment type="similarity">
    <text evidence="8 9">Belongs to the TRAP transporter small permease family.</text>
</comment>
<dbReference type="EMBL" id="JBOK01000020">
    <property type="protein sequence ID" value="EXU79110.1"/>
    <property type="molecule type" value="Genomic_DNA"/>
</dbReference>
<dbReference type="Pfam" id="PF04290">
    <property type="entry name" value="DctQ"/>
    <property type="match status" value="1"/>
</dbReference>
<protein>
    <recommendedName>
        <fullName evidence="9">TRAP transporter small permease protein</fullName>
    </recommendedName>
</protein>
<keyword evidence="4 9" id="KW-0997">Cell inner membrane</keyword>
<dbReference type="STRING" id="225991.MA05_08485"/>
<evidence type="ECO:0000256" key="8">
    <source>
        <dbReference type="ARBA" id="ARBA00038436"/>
    </source>
</evidence>
<comment type="subcellular location">
    <subcellularLocation>
        <location evidence="1 9">Cell inner membrane</location>
        <topology evidence="1 9">Multi-pass membrane protein</topology>
    </subcellularLocation>
</comment>
<feature type="transmembrane region" description="Helical" evidence="9">
    <location>
        <begin position="12"/>
        <end position="33"/>
    </location>
</feature>
<evidence type="ECO:0000256" key="2">
    <source>
        <dbReference type="ARBA" id="ARBA00022448"/>
    </source>
</evidence>
<comment type="caution">
    <text evidence="11">The sequence shown here is derived from an EMBL/GenBank/DDBJ whole genome shotgun (WGS) entry which is preliminary data.</text>
</comment>
<dbReference type="InterPro" id="IPR055348">
    <property type="entry name" value="DctQ"/>
</dbReference>
<keyword evidence="7 9" id="KW-0472">Membrane</keyword>
<keyword evidence="5 9" id="KW-0812">Transmembrane</keyword>
<evidence type="ECO:0000256" key="5">
    <source>
        <dbReference type="ARBA" id="ARBA00022692"/>
    </source>
</evidence>
<proteinExistence type="inferred from homology"/>
<organism evidence="11 12">
    <name type="scientific">Comamonas aquatica DA1877</name>
    <dbReference type="NCBI Taxonomy" id="1457173"/>
    <lineage>
        <taxon>Bacteria</taxon>
        <taxon>Pseudomonadati</taxon>
        <taxon>Pseudomonadota</taxon>
        <taxon>Betaproteobacteria</taxon>
        <taxon>Burkholderiales</taxon>
        <taxon>Comamonadaceae</taxon>
        <taxon>Comamonas</taxon>
    </lineage>
</organism>
<feature type="transmembrane region" description="Helical" evidence="9">
    <location>
        <begin position="86"/>
        <end position="110"/>
    </location>
</feature>
<name>A0A014NYX7_9BURK</name>
<keyword evidence="6 9" id="KW-1133">Transmembrane helix</keyword>
<evidence type="ECO:0000256" key="3">
    <source>
        <dbReference type="ARBA" id="ARBA00022475"/>
    </source>
</evidence>
<dbReference type="PANTHER" id="PTHR35011:SF10">
    <property type="entry name" value="TRAP TRANSPORTER SMALL PERMEASE PROTEIN"/>
    <property type="match status" value="1"/>
</dbReference>
<evidence type="ECO:0000259" key="10">
    <source>
        <dbReference type="Pfam" id="PF04290"/>
    </source>
</evidence>
<keyword evidence="12" id="KW-1185">Reference proteome</keyword>
<feature type="transmembrane region" description="Helical" evidence="9">
    <location>
        <begin position="45"/>
        <end position="65"/>
    </location>
</feature>
<evidence type="ECO:0000256" key="1">
    <source>
        <dbReference type="ARBA" id="ARBA00004429"/>
    </source>
</evidence>
<dbReference type="InterPro" id="IPR007387">
    <property type="entry name" value="TRAP_DctQ"/>
</dbReference>
<dbReference type="PANTHER" id="PTHR35011">
    <property type="entry name" value="2,3-DIKETO-L-GULONATE TRAP TRANSPORTER SMALL PERMEASE PROTEIN YIAM"/>
    <property type="match status" value="1"/>
</dbReference>
<accession>A0A014NYX7</accession>
<evidence type="ECO:0000256" key="9">
    <source>
        <dbReference type="RuleBase" id="RU369079"/>
    </source>
</evidence>
<sequence>MRKLIDGLYTASSWLAGLSMVVVLLMVLLTIASRLLGFSAPGTDAYAGYAMAGAGFMALASTLKAGEHIRVTLILGMLKGKAHRTLEIIALVIATTLAGFLAFYSCRLVWQSWEIDDISVGIDATPLWIPQIFMALGTLIFFIAFCDELILELKGQRKPREQEDAHHE</sequence>
<dbReference type="GO" id="GO:0022857">
    <property type="term" value="F:transmembrane transporter activity"/>
    <property type="evidence" value="ECO:0007669"/>
    <property type="project" value="UniProtKB-UniRule"/>
</dbReference>
<evidence type="ECO:0000256" key="6">
    <source>
        <dbReference type="ARBA" id="ARBA00022989"/>
    </source>
</evidence>
<reference evidence="11 12" key="1">
    <citation type="submission" date="2014-01" db="EMBL/GenBank/DDBJ databases">
        <title>Interspecies Systems Biology Uncovers Metabolites Affecting C. elegans Gene Expression and Life History Traits.</title>
        <authorList>
            <person name="Watson E."/>
            <person name="Macneil L.T."/>
            <person name="Ritter A.D."/>
            <person name="Yilmaz L.S."/>
            <person name="Rosebrock A.P."/>
            <person name="Caudy A.A."/>
            <person name="Walhout A.J."/>
        </authorList>
    </citation>
    <scope>NUCLEOTIDE SEQUENCE [LARGE SCALE GENOMIC DNA]</scope>
    <source>
        <strain evidence="11 12">DA1877</strain>
    </source>
</reference>
<gene>
    <name evidence="11" type="ORF">AX13_07875</name>
</gene>